<evidence type="ECO:0000313" key="2">
    <source>
        <dbReference type="Proteomes" id="UP000054007"/>
    </source>
</evidence>
<accession>A0A0D7AU70</accession>
<organism evidence="1 2">
    <name type="scientific">Cylindrobasidium torrendii FP15055 ss-10</name>
    <dbReference type="NCBI Taxonomy" id="1314674"/>
    <lineage>
        <taxon>Eukaryota</taxon>
        <taxon>Fungi</taxon>
        <taxon>Dikarya</taxon>
        <taxon>Basidiomycota</taxon>
        <taxon>Agaricomycotina</taxon>
        <taxon>Agaricomycetes</taxon>
        <taxon>Agaricomycetidae</taxon>
        <taxon>Agaricales</taxon>
        <taxon>Marasmiineae</taxon>
        <taxon>Physalacriaceae</taxon>
        <taxon>Cylindrobasidium</taxon>
    </lineage>
</organism>
<evidence type="ECO:0000313" key="1">
    <source>
        <dbReference type="EMBL" id="KIY60836.1"/>
    </source>
</evidence>
<proteinExistence type="predicted"/>
<keyword evidence="2" id="KW-1185">Reference proteome</keyword>
<dbReference type="Proteomes" id="UP000054007">
    <property type="component" value="Unassembled WGS sequence"/>
</dbReference>
<dbReference type="EMBL" id="KN881214">
    <property type="protein sequence ID" value="KIY60836.1"/>
    <property type="molecule type" value="Genomic_DNA"/>
</dbReference>
<dbReference type="OrthoDB" id="2634326at2759"/>
<reference evidence="1 2" key="1">
    <citation type="journal article" date="2015" name="Fungal Genet. Biol.">
        <title>Evolution of novel wood decay mechanisms in Agaricales revealed by the genome sequences of Fistulina hepatica and Cylindrobasidium torrendii.</title>
        <authorList>
            <person name="Floudas D."/>
            <person name="Held B.W."/>
            <person name="Riley R."/>
            <person name="Nagy L.G."/>
            <person name="Koehler G."/>
            <person name="Ransdell A.S."/>
            <person name="Younus H."/>
            <person name="Chow J."/>
            <person name="Chiniquy J."/>
            <person name="Lipzen A."/>
            <person name="Tritt A."/>
            <person name="Sun H."/>
            <person name="Haridas S."/>
            <person name="LaButti K."/>
            <person name="Ohm R.A."/>
            <person name="Kues U."/>
            <person name="Blanchette R.A."/>
            <person name="Grigoriev I.V."/>
            <person name="Minto R.E."/>
            <person name="Hibbett D.S."/>
        </authorList>
    </citation>
    <scope>NUCLEOTIDE SEQUENCE [LARGE SCALE GENOMIC DNA]</scope>
    <source>
        <strain evidence="1 2">FP15055 ss-10</strain>
    </source>
</reference>
<protein>
    <submittedName>
        <fullName evidence="1">Uncharacterized protein</fullName>
    </submittedName>
</protein>
<gene>
    <name evidence="1" type="ORF">CYLTODRAFT_267386</name>
</gene>
<name>A0A0D7AU70_9AGAR</name>
<sequence length="139" mass="15654">METGITRLSALLLSSQVPGWPRLSEQHREGIIGARFGNMVISSPNAVKMVLPLYGHDRDLLLRNDFRFGIDDPIVHPQPYFSSTSNIPCMLAPSSDPATNYLFRPFQDSWWEPVPGLVGLGKFNPSVLRDFQKRSNAWV</sequence>
<feature type="non-terminal residue" evidence="1">
    <location>
        <position position="139"/>
    </location>
</feature>
<dbReference type="AlphaFoldDB" id="A0A0D7AU70"/>